<reference evidence="4 5" key="1">
    <citation type="submission" date="2014-11" db="EMBL/GenBank/DDBJ databases">
        <title>Genetic blueprint of the zoonotic pathogen Toxocara canis.</title>
        <authorList>
            <person name="Zhu X.-Q."/>
            <person name="Korhonen P.K."/>
            <person name="Cai H."/>
            <person name="Young N.D."/>
            <person name="Nejsum P."/>
            <person name="von Samson-Himmelstjerna G."/>
            <person name="Boag P.R."/>
            <person name="Tan P."/>
            <person name="Li Q."/>
            <person name="Min J."/>
            <person name="Yang Y."/>
            <person name="Wang X."/>
            <person name="Fang X."/>
            <person name="Hall R.S."/>
            <person name="Hofmann A."/>
            <person name="Sternberg P.W."/>
            <person name="Jex A.R."/>
            <person name="Gasser R.B."/>
        </authorList>
    </citation>
    <scope>NUCLEOTIDE SEQUENCE [LARGE SCALE GENOMIC DNA]</scope>
    <source>
        <strain evidence="4">PN_DK_2014</strain>
    </source>
</reference>
<dbReference type="InterPro" id="IPR002931">
    <property type="entry name" value="Transglutaminase-like"/>
</dbReference>
<dbReference type="InterPro" id="IPR038765">
    <property type="entry name" value="Papain-like_cys_pep_sf"/>
</dbReference>
<feature type="compositionally biased region" description="Polar residues" evidence="2">
    <location>
        <begin position="642"/>
        <end position="662"/>
    </location>
</feature>
<keyword evidence="4" id="KW-0808">Transferase</keyword>
<dbReference type="STRING" id="6265.A0A0B2UNI4"/>
<dbReference type="InterPro" id="IPR013783">
    <property type="entry name" value="Ig-like_fold"/>
</dbReference>
<dbReference type="PANTHER" id="PTHR11590">
    <property type="entry name" value="PROTEIN-GLUTAMINE GAMMA-GLUTAMYLTRANSFERASE"/>
    <property type="match status" value="1"/>
</dbReference>
<dbReference type="SMART" id="SM00460">
    <property type="entry name" value="TGc"/>
    <property type="match status" value="1"/>
</dbReference>
<dbReference type="Gene3D" id="3.90.260.10">
    <property type="entry name" value="Transglutaminase-like"/>
    <property type="match status" value="1"/>
</dbReference>
<feature type="region of interest" description="Disordered" evidence="2">
    <location>
        <begin position="640"/>
        <end position="688"/>
    </location>
</feature>
<evidence type="ECO:0000256" key="1">
    <source>
        <dbReference type="ARBA" id="ARBA00005968"/>
    </source>
</evidence>
<dbReference type="InterPro" id="IPR036985">
    <property type="entry name" value="Transglutaminase-like_sf"/>
</dbReference>
<dbReference type="InterPro" id="IPR036238">
    <property type="entry name" value="Transglutaminase_C_sf"/>
</dbReference>
<dbReference type="GO" id="GO:0003810">
    <property type="term" value="F:protein-glutamine gamma-glutamyltransferase activity"/>
    <property type="evidence" value="ECO:0007669"/>
    <property type="project" value="InterPro"/>
</dbReference>
<proteinExistence type="inferred from homology"/>
<sequence length="1428" mass="163252">MRQKRQYCCGAHFTQHQHKRRLSWPSEECTFPEQPVSERDDNKITETNDHQALHRRYLLKQRYATLYTPNNDRNATKEVSEECTNASYDEHRRWETATNILSEGGFNKTSLSKHRCECRSCQFSKGIETGHELVSAGDSGGKRWRINEIKRSRHRSLGSDEYHMEKTVVDQRGQVCAVQNEFIDSSGGSHGCDTLELEAPKSAESGIPHAEQSGASNRESVIWSLRNQHSDNHSNEWHDEHPQHDTKCIKTSKNPMAVATSIGEERNQICFEERDVALQTYEETGHRMPSTQSFALDWHDKCKKSEKIMHECHRKTETQATDTQMKAKHAQSDIDREEAVDFCKYLDVDCCGSDNTDVTRNRDIEENCQFAFEQVSMLNFLQRSPEFDEDPCHVRYTPGKSENAEENKEVEWFNHRMDDCYNTCFDGKTNVLISNENPAQAEGTLKHTGHSGCESSDRDVTVAFVDTSQMPSRTDLLQQTDATSHNVRHSFSEFKRTALDMMTASAGLNSGDEQILDVQLSDRCRDNDAVAHATYGIKSRIDQVEWYNNEAAQEHSETAKQISDEKNAKIIYKMNTSLHGKKTSTNIRPRGQSTGRCQNENCRKVTFKNDGNKDSEKMENCQETVKWHKHHQRNIVDECSEHSMQSSQIYEDNSDLRQSSSYVRDRSRRNATEAGSASDSSNSNAIDRNGMLDDEEVSHVSEVHEAQNTGNVVHRRLVAPLEHRNFTSGSAFKIVAVDFNIRRNALAHHTDRYEVISVRPYRLVCRRGQSVTIFLKANDTYDPHEDNIIIIFLNEAAERRAEVAVTNDNHLFEEAKKDDWAARIRRQSSNFLTVDVFIPYNCAIGIWEMNIECRRFGFRSSLVEVDAPIYVLFNPWNTEDETFYPAQYELNEYILDPIGILFKMRSKDRWLYGQFENVCLFATVELIQRLVKENVLNTNSLASAADIARALTFGINQYVLEASWQKLAVNDLGPYDVLPSLWTGSTEILMHYLKAGKRVGFGQCWCYGGLLASLCRCIGIPCRTVTNYESAHDTNEDLTITLNYINGKPSRDNRDSIWNFHVWNEVWMRREGLKKSYNGWQVCDATHQQISSESGRYQCGPFPVRALLHGDLRLPYDGPFIYGEVNADVIDRFYRTDPLSHRPIFVSEVKSTESVGIKIVTNNPKMIEFAMDITSNYKEPEGSKAEREQHQRALESIGLRPMKYRRAAKELLETKIDVKFFIGEFRDVEIGKPINGFIEVTNQSDSHRTVVSQVEVGLVCYTGMEVANVYTAHEMLKMERSQVQRIEIEVPAESYSCSLDDDLDIAVTVFATVEETGQRYRHREIMKIQKPKLTIEAKPVFALNEEESVKIQLVNPFDIALSECELKIDGTGFQFDEMPIRCSLIDAHGTMIVNTSAVSKRKGLNQLIAVFSCAQLKNVRATAAIRTT</sequence>
<dbReference type="EMBL" id="JPKZ01003246">
    <property type="protein sequence ID" value="KHN72566.1"/>
    <property type="molecule type" value="Genomic_DNA"/>
</dbReference>
<organism evidence="4 5">
    <name type="scientific">Toxocara canis</name>
    <name type="common">Canine roundworm</name>
    <dbReference type="NCBI Taxonomy" id="6265"/>
    <lineage>
        <taxon>Eukaryota</taxon>
        <taxon>Metazoa</taxon>
        <taxon>Ecdysozoa</taxon>
        <taxon>Nematoda</taxon>
        <taxon>Chromadorea</taxon>
        <taxon>Rhabditida</taxon>
        <taxon>Spirurina</taxon>
        <taxon>Ascaridomorpha</taxon>
        <taxon>Ascaridoidea</taxon>
        <taxon>Toxocaridae</taxon>
        <taxon>Toxocara</taxon>
    </lineage>
</organism>
<dbReference type="Pfam" id="PF01841">
    <property type="entry name" value="Transglut_core"/>
    <property type="match status" value="1"/>
</dbReference>
<dbReference type="Proteomes" id="UP000031036">
    <property type="component" value="Unassembled WGS sequence"/>
</dbReference>
<gene>
    <name evidence="4" type="ORF">Tcan_07369</name>
</gene>
<comment type="similarity">
    <text evidence="1">Belongs to the transglutaminase superfamily. Transglutaminase family.</text>
</comment>
<feature type="domain" description="Transglutaminase-like" evidence="3">
    <location>
        <begin position="996"/>
        <end position="1087"/>
    </location>
</feature>
<dbReference type="Gene3D" id="2.60.40.10">
    <property type="entry name" value="Immunoglobulins"/>
    <property type="match status" value="3"/>
</dbReference>
<evidence type="ECO:0000259" key="3">
    <source>
        <dbReference type="SMART" id="SM00460"/>
    </source>
</evidence>
<dbReference type="Pfam" id="PF00868">
    <property type="entry name" value="Transglut_N"/>
    <property type="match status" value="1"/>
</dbReference>
<dbReference type="InterPro" id="IPR050779">
    <property type="entry name" value="Transglutaminase"/>
</dbReference>
<dbReference type="InterPro" id="IPR014756">
    <property type="entry name" value="Ig_E-set"/>
</dbReference>
<comment type="caution">
    <text evidence="4">The sequence shown here is derived from an EMBL/GenBank/DDBJ whole genome shotgun (WGS) entry which is preliminary data.</text>
</comment>
<evidence type="ECO:0000313" key="4">
    <source>
        <dbReference type="EMBL" id="KHN72566.1"/>
    </source>
</evidence>
<name>A0A0B2UNI4_TOXCA</name>
<evidence type="ECO:0000256" key="2">
    <source>
        <dbReference type="SAM" id="MobiDB-lite"/>
    </source>
</evidence>
<dbReference type="PANTHER" id="PTHR11590:SF40">
    <property type="entry name" value="HEMOCYTE PROTEIN-GLUTAMINE GAMMA-GLUTAMYLTRANSFERASE-LIKE PROTEIN"/>
    <property type="match status" value="1"/>
</dbReference>
<dbReference type="OrthoDB" id="437511at2759"/>
<accession>A0A0B2UNI4</accession>
<evidence type="ECO:0000313" key="5">
    <source>
        <dbReference type="Proteomes" id="UP000031036"/>
    </source>
</evidence>
<dbReference type="InterPro" id="IPR001102">
    <property type="entry name" value="Transglutaminase_N"/>
</dbReference>
<protein>
    <submittedName>
        <fullName evidence="4">Hemocyte protein-glutamine gamma-glutamyltransferase</fullName>
    </submittedName>
</protein>
<dbReference type="SUPFAM" id="SSF81296">
    <property type="entry name" value="E set domains"/>
    <property type="match status" value="1"/>
</dbReference>
<dbReference type="SUPFAM" id="SSF54001">
    <property type="entry name" value="Cysteine proteinases"/>
    <property type="match status" value="1"/>
</dbReference>
<keyword evidence="5" id="KW-1185">Reference proteome</keyword>
<feature type="compositionally biased region" description="Low complexity" evidence="2">
    <location>
        <begin position="676"/>
        <end position="687"/>
    </location>
</feature>
<dbReference type="SUPFAM" id="SSF49309">
    <property type="entry name" value="Transglutaminase, two C-terminal domains"/>
    <property type="match status" value="2"/>
</dbReference>